<sequence length="469" mass="52972">MASSLPVIETFRDPAGSLRLEAGRARRRARIGRAAAALDFLATDLAQQWVSEGRLIATTRVATPTLHQDLQNDEVLLEHPRIFFPSYPWEWTPDAWIAAGNLTLDLCEGLLAKGLILKDATPLNILFQGAKPIFVDVLSIEKRDRESPLWLAYAQFVRTFLLPLIAHRTLGWPLAASFHRRDGYEPADIYPYLRARQRWQQPFRSLVTVPYLLEKRRSPEAAPARSGIRQSPEIAEAVLRRNLRNLRKLLNSLTPGNRKSRWSHYPQNAGHYSDEDHDQKQAFVRKALSLAKPQNVLDLGANTGVYSRLAASTGAKVVAWDTDTAASTRNFAQAQSENLPIQPLIADAARPTPPAGWRNAEYFSLLDRARRRFDCVLMLGLIHHLLIADQIPLGEIAGLLRDLTQRWIIVEWIPATDPRFVGLVRGREELYGHLDERSFLAAMETHFSIELQEVLANGRTLYLMQAVAQ</sequence>
<dbReference type="SUPFAM" id="SSF53335">
    <property type="entry name" value="S-adenosyl-L-methionine-dependent methyltransferases"/>
    <property type="match status" value="1"/>
</dbReference>
<keyword evidence="2" id="KW-1185">Reference proteome</keyword>
<dbReference type="GO" id="GO:0008168">
    <property type="term" value="F:methyltransferase activity"/>
    <property type="evidence" value="ECO:0007669"/>
    <property type="project" value="UniProtKB-KW"/>
</dbReference>
<dbReference type="Proteomes" id="UP000538666">
    <property type="component" value="Unassembled WGS sequence"/>
</dbReference>
<reference evidence="1 2" key="1">
    <citation type="submission" date="2020-08" db="EMBL/GenBank/DDBJ databases">
        <title>Genomic Encyclopedia of Type Strains, Phase IV (KMG-IV): sequencing the most valuable type-strain genomes for metagenomic binning, comparative biology and taxonomic classification.</title>
        <authorList>
            <person name="Goeker M."/>
        </authorList>
    </citation>
    <scope>NUCLEOTIDE SEQUENCE [LARGE SCALE GENOMIC DNA]</scope>
    <source>
        <strain evidence="1 2">DSM 103733</strain>
    </source>
</reference>
<dbReference type="GO" id="GO:0032259">
    <property type="term" value="P:methylation"/>
    <property type="evidence" value="ECO:0007669"/>
    <property type="project" value="UniProtKB-KW"/>
</dbReference>
<protein>
    <submittedName>
        <fullName evidence="1">SAM-dependent methyltransferase</fullName>
    </submittedName>
</protein>
<proteinExistence type="predicted"/>
<evidence type="ECO:0000313" key="1">
    <source>
        <dbReference type="EMBL" id="MBB6146209.1"/>
    </source>
</evidence>
<dbReference type="CDD" id="cd02440">
    <property type="entry name" value="AdoMet_MTases"/>
    <property type="match status" value="1"/>
</dbReference>
<dbReference type="InterPro" id="IPR029063">
    <property type="entry name" value="SAM-dependent_MTases_sf"/>
</dbReference>
<gene>
    <name evidence="1" type="ORF">HNQ77_004181</name>
</gene>
<evidence type="ECO:0000313" key="2">
    <source>
        <dbReference type="Proteomes" id="UP000538666"/>
    </source>
</evidence>
<dbReference type="Gene3D" id="3.40.50.150">
    <property type="entry name" value="Vaccinia Virus protein VP39"/>
    <property type="match status" value="1"/>
</dbReference>
<name>A0A841K2Q3_9BACT</name>
<accession>A0A841K2Q3</accession>
<organism evidence="1 2">
    <name type="scientific">Silvibacterium bohemicum</name>
    <dbReference type="NCBI Taxonomy" id="1577686"/>
    <lineage>
        <taxon>Bacteria</taxon>
        <taxon>Pseudomonadati</taxon>
        <taxon>Acidobacteriota</taxon>
        <taxon>Terriglobia</taxon>
        <taxon>Terriglobales</taxon>
        <taxon>Acidobacteriaceae</taxon>
        <taxon>Silvibacterium</taxon>
    </lineage>
</organism>
<keyword evidence="1" id="KW-0808">Transferase</keyword>
<dbReference type="RefSeq" id="WP_050058324.1">
    <property type="nucleotide sequence ID" value="NZ_JACHEK010000009.1"/>
</dbReference>
<comment type="caution">
    <text evidence="1">The sequence shown here is derived from an EMBL/GenBank/DDBJ whole genome shotgun (WGS) entry which is preliminary data.</text>
</comment>
<dbReference type="EMBL" id="JACHEK010000009">
    <property type="protein sequence ID" value="MBB6146209.1"/>
    <property type="molecule type" value="Genomic_DNA"/>
</dbReference>
<dbReference type="OrthoDB" id="9765084at2"/>
<dbReference type="AlphaFoldDB" id="A0A841K2Q3"/>
<keyword evidence="1" id="KW-0489">Methyltransferase</keyword>